<dbReference type="RefSeq" id="WP_182595786.1">
    <property type="nucleotide sequence ID" value="NZ_JACIVA010000039.1"/>
</dbReference>
<name>A0A7W3ULE8_9LACO</name>
<dbReference type="AlphaFoldDB" id="A0A7W3ULE8"/>
<gene>
    <name evidence="2" type="ORF">H5S09_03615</name>
</gene>
<dbReference type="InterPro" id="IPR029491">
    <property type="entry name" value="Helicase_HTH"/>
</dbReference>
<evidence type="ECO:0000313" key="2">
    <source>
        <dbReference type="EMBL" id="MBB1097040.1"/>
    </source>
</evidence>
<reference evidence="2 3" key="1">
    <citation type="submission" date="2020-07" db="EMBL/GenBank/DDBJ databases">
        <title>Description of Limosilactobacillus balticus sp. nov., Limosilactobacillus agrestis sp. nov., Limosilactobacillus albertensis sp. nov., Limosilactobacillus rudii sp. nov., Limosilactobacillus fastidiosus sp. nov., five novel Limosilactobacillus species isolated from the vertebrate gastrointestinal tract, and proposal of 6 subspecies of Limosilactobacillus reuteri adapted to the gastrointestinal tract of specific vertebrate hosts.</title>
        <authorList>
            <person name="Li F."/>
            <person name="Cheng C."/>
            <person name="Zheng J."/>
            <person name="Quevedo R.M."/>
            <person name="Li J."/>
            <person name="Roos S."/>
            <person name="Gaenzle M.G."/>
            <person name="Walter J."/>
        </authorList>
    </citation>
    <scope>NUCLEOTIDE SEQUENCE [LARGE SCALE GENOMIC DNA]</scope>
    <source>
        <strain evidence="2 3">STM2_1</strain>
    </source>
</reference>
<dbReference type="Pfam" id="PF14493">
    <property type="entry name" value="HTH_40"/>
    <property type="match status" value="1"/>
</dbReference>
<feature type="domain" description="Helicase Helix-turn-helix" evidence="1">
    <location>
        <begin position="248"/>
        <end position="314"/>
    </location>
</feature>
<evidence type="ECO:0000313" key="3">
    <source>
        <dbReference type="Proteomes" id="UP000517106"/>
    </source>
</evidence>
<accession>A0A7W3ULE8</accession>
<protein>
    <submittedName>
        <fullName evidence="2">Helix-turn-helix domain-containing protein</fullName>
    </submittedName>
</protein>
<proteinExistence type="predicted"/>
<evidence type="ECO:0000259" key="1">
    <source>
        <dbReference type="Pfam" id="PF14493"/>
    </source>
</evidence>
<organism evidence="2 3">
    <name type="scientific">Limosilactobacillus rudii</name>
    <dbReference type="NCBI Taxonomy" id="2759755"/>
    <lineage>
        <taxon>Bacteria</taxon>
        <taxon>Bacillati</taxon>
        <taxon>Bacillota</taxon>
        <taxon>Bacilli</taxon>
        <taxon>Lactobacillales</taxon>
        <taxon>Lactobacillaceae</taxon>
        <taxon>Limosilactobacillus</taxon>
    </lineage>
</organism>
<sequence>MTNLLRFFSYHQPRRIRVIENTLCSRRTVATLFWARQYDILKWLGAYRSLTRHEFNDLIDELVHTKILTLNDKSEAKLTEKGAAILKKEEADRYEPAFFDWYWLANTHRVVQRLLLAVQVASEYSYHQNKYAPLTIPLGEMQVVKQWFRNNYQYDLTNRLYLDLQRLGKALDSEDPRLATDLFNSLIGYKKAGWTPNQAAANLKLSLEDIQFLRHDEMLAVSAYARNFPGPLQQLLGPLLRTSPLNRSAEITYNLYAQGQEIEQISQRRRLKQNTIQEHLLEAAILIPEKVNWNRFLPEDKRIILGKAYEGVPTTWKFNENVSSFYEFRLYQIYQGVVNEE</sequence>
<dbReference type="Proteomes" id="UP000517106">
    <property type="component" value="Unassembled WGS sequence"/>
</dbReference>
<comment type="caution">
    <text evidence="2">The sequence shown here is derived from an EMBL/GenBank/DDBJ whole genome shotgun (WGS) entry which is preliminary data.</text>
</comment>
<dbReference type="EMBL" id="JACIVA010000039">
    <property type="protein sequence ID" value="MBB1097040.1"/>
    <property type="molecule type" value="Genomic_DNA"/>
</dbReference>
<keyword evidence="3" id="KW-1185">Reference proteome</keyword>